<accession>A0A0G0NDW9</accession>
<dbReference type="SMART" id="SM00894">
    <property type="entry name" value="Excalibur"/>
    <property type="match status" value="1"/>
</dbReference>
<evidence type="ECO:0000313" key="5">
    <source>
        <dbReference type="EMBL" id="KKR14344.1"/>
    </source>
</evidence>
<evidence type="ECO:0000256" key="2">
    <source>
        <dbReference type="ARBA" id="ARBA00022759"/>
    </source>
</evidence>
<name>A0A0G0NDW9_9BACT</name>
<evidence type="ECO:0000256" key="3">
    <source>
        <dbReference type="ARBA" id="ARBA00022801"/>
    </source>
</evidence>
<dbReference type="EMBL" id="LBWQ01000002">
    <property type="protein sequence ID" value="KKR14344.1"/>
    <property type="molecule type" value="Genomic_DNA"/>
</dbReference>
<dbReference type="Gene3D" id="2.40.50.90">
    <property type="match status" value="1"/>
</dbReference>
<dbReference type="AlphaFoldDB" id="A0A0G0NDW9"/>
<organism evidence="5 6">
    <name type="scientific">Candidatus Woesebacteria bacterium GW2011_GWA1_39_21b</name>
    <dbReference type="NCBI Taxonomy" id="1618551"/>
    <lineage>
        <taxon>Bacteria</taxon>
        <taxon>Candidatus Woeseibacteriota</taxon>
    </lineage>
</organism>
<proteinExistence type="predicted"/>
<dbReference type="GO" id="GO:0016787">
    <property type="term" value="F:hydrolase activity"/>
    <property type="evidence" value="ECO:0007669"/>
    <property type="project" value="UniProtKB-KW"/>
</dbReference>
<keyword evidence="2" id="KW-0255">Endonuclease</keyword>
<keyword evidence="3" id="KW-0378">Hydrolase</keyword>
<dbReference type="PROSITE" id="PS50830">
    <property type="entry name" value="TNASE_3"/>
    <property type="match status" value="1"/>
</dbReference>
<evidence type="ECO:0000259" key="4">
    <source>
        <dbReference type="PROSITE" id="PS50830"/>
    </source>
</evidence>
<sequence length="258" mass="28847">MSKRNILLLFSTLLNAILVFVLVTQIRKPVVNELSDSENSIPNQFSNFENTGEVIGEVAEREELLVKVTKVIDGDTVVLESGQTLRYIGIDTPEVSQGKECYALESTEKNKELVLGKLVRLEKDVSERDRYGRLLRYAYVGDTFINETLVRDGFATAYTYPPDVKYSELFKEAEKDARENRQGLWGKCNEKVPQASQVEQVPQVVQNGDWNCSSNSYNCTDFKTHAEAQSVFDSCGGISNDIHKLDSDGDGVACESLP</sequence>
<dbReference type="InterPro" id="IPR035437">
    <property type="entry name" value="SNase_OB-fold_sf"/>
</dbReference>
<dbReference type="Pfam" id="PF05901">
    <property type="entry name" value="Excalibur"/>
    <property type="match status" value="1"/>
</dbReference>
<dbReference type="SMART" id="SM00318">
    <property type="entry name" value="SNc"/>
    <property type="match status" value="1"/>
</dbReference>
<evidence type="ECO:0000313" key="6">
    <source>
        <dbReference type="Proteomes" id="UP000034690"/>
    </source>
</evidence>
<dbReference type="PANTHER" id="PTHR12302:SF3">
    <property type="entry name" value="SERINE_THREONINE-PROTEIN KINASE 31"/>
    <property type="match status" value="1"/>
</dbReference>
<gene>
    <name evidence="5" type="ORF">UT40_C0002G0023</name>
</gene>
<dbReference type="Proteomes" id="UP000034690">
    <property type="component" value="Unassembled WGS sequence"/>
</dbReference>
<evidence type="ECO:0000256" key="1">
    <source>
        <dbReference type="ARBA" id="ARBA00022722"/>
    </source>
</evidence>
<dbReference type="InterPro" id="IPR016071">
    <property type="entry name" value="Staphylococal_nuclease_OB-fold"/>
</dbReference>
<reference evidence="5 6" key="1">
    <citation type="journal article" date="2015" name="Nature">
        <title>rRNA introns, odd ribosomes, and small enigmatic genomes across a large radiation of phyla.</title>
        <authorList>
            <person name="Brown C.T."/>
            <person name="Hug L.A."/>
            <person name="Thomas B.C."/>
            <person name="Sharon I."/>
            <person name="Castelle C.J."/>
            <person name="Singh A."/>
            <person name="Wilkins M.J."/>
            <person name="Williams K.H."/>
            <person name="Banfield J.F."/>
        </authorList>
    </citation>
    <scope>NUCLEOTIDE SEQUENCE [LARGE SCALE GENOMIC DNA]</scope>
</reference>
<dbReference type="InterPro" id="IPR008613">
    <property type="entry name" value="Excalibur_Ca-bd_domain"/>
</dbReference>
<dbReference type="GO" id="GO:0004519">
    <property type="term" value="F:endonuclease activity"/>
    <property type="evidence" value="ECO:0007669"/>
    <property type="project" value="UniProtKB-KW"/>
</dbReference>
<keyword evidence="1" id="KW-0540">Nuclease</keyword>
<dbReference type="PANTHER" id="PTHR12302">
    <property type="entry name" value="EBNA2 BINDING PROTEIN P100"/>
    <property type="match status" value="1"/>
</dbReference>
<protein>
    <recommendedName>
        <fullName evidence="4">TNase-like domain-containing protein</fullName>
    </recommendedName>
</protein>
<feature type="domain" description="TNase-like" evidence="4">
    <location>
        <begin position="62"/>
        <end position="187"/>
    </location>
</feature>
<dbReference type="SUPFAM" id="SSF50199">
    <property type="entry name" value="Staphylococcal nuclease"/>
    <property type="match status" value="1"/>
</dbReference>
<comment type="caution">
    <text evidence="5">The sequence shown here is derived from an EMBL/GenBank/DDBJ whole genome shotgun (WGS) entry which is preliminary data.</text>
</comment>
<dbReference type="Pfam" id="PF00565">
    <property type="entry name" value="SNase"/>
    <property type="match status" value="1"/>
</dbReference>